<comment type="caution">
    <text evidence="2">The sequence shown here is derived from an EMBL/GenBank/DDBJ whole genome shotgun (WGS) entry which is preliminary data.</text>
</comment>
<name>A0A9P6M8M7_9FUNG</name>
<feature type="region of interest" description="Disordered" evidence="1">
    <location>
        <begin position="1"/>
        <end position="66"/>
    </location>
</feature>
<feature type="compositionally biased region" description="Basic and acidic residues" evidence="1">
    <location>
        <begin position="36"/>
        <end position="45"/>
    </location>
</feature>
<dbReference type="EMBL" id="JAAAHW010003859">
    <property type="protein sequence ID" value="KAF9980354.1"/>
    <property type="molecule type" value="Genomic_DNA"/>
</dbReference>
<proteinExistence type="predicted"/>
<organism evidence="2 3">
    <name type="scientific">Modicella reniformis</name>
    <dbReference type="NCBI Taxonomy" id="1440133"/>
    <lineage>
        <taxon>Eukaryota</taxon>
        <taxon>Fungi</taxon>
        <taxon>Fungi incertae sedis</taxon>
        <taxon>Mucoromycota</taxon>
        <taxon>Mortierellomycotina</taxon>
        <taxon>Mortierellomycetes</taxon>
        <taxon>Mortierellales</taxon>
        <taxon>Mortierellaceae</taxon>
        <taxon>Modicella</taxon>
    </lineage>
</organism>
<evidence type="ECO:0000256" key="1">
    <source>
        <dbReference type="SAM" id="MobiDB-lite"/>
    </source>
</evidence>
<evidence type="ECO:0000313" key="2">
    <source>
        <dbReference type="EMBL" id="KAF9980354.1"/>
    </source>
</evidence>
<feature type="non-terminal residue" evidence="2">
    <location>
        <position position="1"/>
    </location>
</feature>
<feature type="compositionally biased region" description="Polar residues" evidence="1">
    <location>
        <begin position="13"/>
        <end position="33"/>
    </location>
</feature>
<dbReference type="Proteomes" id="UP000749646">
    <property type="component" value="Unassembled WGS sequence"/>
</dbReference>
<gene>
    <name evidence="2" type="ORF">BGZ65_005195</name>
</gene>
<feature type="compositionally biased region" description="Low complexity" evidence="1">
    <location>
        <begin position="46"/>
        <end position="60"/>
    </location>
</feature>
<reference evidence="2" key="1">
    <citation type="journal article" date="2020" name="Fungal Divers.">
        <title>Resolving the Mortierellaceae phylogeny through synthesis of multi-gene phylogenetics and phylogenomics.</title>
        <authorList>
            <person name="Vandepol N."/>
            <person name="Liber J."/>
            <person name="Desiro A."/>
            <person name="Na H."/>
            <person name="Kennedy M."/>
            <person name="Barry K."/>
            <person name="Grigoriev I.V."/>
            <person name="Miller A.N."/>
            <person name="O'Donnell K."/>
            <person name="Stajich J.E."/>
            <person name="Bonito G."/>
        </authorList>
    </citation>
    <scope>NUCLEOTIDE SEQUENCE</scope>
    <source>
        <strain evidence="2">MES-2147</strain>
    </source>
</reference>
<dbReference type="AlphaFoldDB" id="A0A9P6M8M7"/>
<accession>A0A9P6M8M7</accession>
<protein>
    <submittedName>
        <fullName evidence="2">Uncharacterized protein</fullName>
    </submittedName>
</protein>
<evidence type="ECO:0000313" key="3">
    <source>
        <dbReference type="Proteomes" id="UP000749646"/>
    </source>
</evidence>
<keyword evidence="3" id="KW-1185">Reference proteome</keyword>
<sequence length="99" mass="10603">DKLTGESAIAESLATSEESTGANMTSVDDTPAQTLKPKDNVEDRPISSPSSVEESSGIPSLAGKVPEGVDPEIMVRAGVRKILIRREEREFGLEVLEHL</sequence>